<dbReference type="Gene3D" id="2.130.10.10">
    <property type="entry name" value="YVTN repeat-like/Quinoprotein amine dehydrogenase"/>
    <property type="match status" value="1"/>
</dbReference>
<name>A0A0F8YG50_9ZZZZ</name>
<comment type="caution">
    <text evidence="1">The sequence shown here is derived from an EMBL/GenBank/DDBJ whole genome shotgun (WGS) entry which is preliminary data.</text>
</comment>
<dbReference type="EMBL" id="LAZR01053577">
    <property type="protein sequence ID" value="KKK80448.1"/>
    <property type="molecule type" value="Genomic_DNA"/>
</dbReference>
<dbReference type="SUPFAM" id="SSF110296">
    <property type="entry name" value="Oligoxyloglucan reducing end-specific cellobiohydrolase"/>
    <property type="match status" value="1"/>
</dbReference>
<dbReference type="InterPro" id="IPR015943">
    <property type="entry name" value="WD40/YVTN_repeat-like_dom_sf"/>
</dbReference>
<accession>A0A0F8YG50</accession>
<protein>
    <recommendedName>
        <fullName evidence="2">Sortilin N-terminal domain-containing protein</fullName>
    </recommendedName>
</protein>
<organism evidence="1">
    <name type="scientific">marine sediment metagenome</name>
    <dbReference type="NCBI Taxonomy" id="412755"/>
    <lineage>
        <taxon>unclassified sequences</taxon>
        <taxon>metagenomes</taxon>
        <taxon>ecological metagenomes</taxon>
    </lineage>
</organism>
<dbReference type="AlphaFoldDB" id="A0A0F8YG50"/>
<proteinExistence type="predicted"/>
<sequence>ARVGPTGGAAFTALVVAGDGTLYAGNGTSVFKSTDSAGSIGNWTELYDFGGILAVVELQVVGGVRAGGGDSQIVRAVVDDPTPGTSQVWLSFDGGQNWEQVTEIVNDGYNAAYFSEIDNNKAIIVGDNDGSFAAIHQLEPL</sequence>
<feature type="non-terminal residue" evidence="1">
    <location>
        <position position="1"/>
    </location>
</feature>
<gene>
    <name evidence="1" type="ORF">LCGC14_2823370</name>
</gene>
<reference evidence="1" key="1">
    <citation type="journal article" date="2015" name="Nature">
        <title>Complex archaea that bridge the gap between prokaryotes and eukaryotes.</title>
        <authorList>
            <person name="Spang A."/>
            <person name="Saw J.H."/>
            <person name="Jorgensen S.L."/>
            <person name="Zaremba-Niedzwiedzka K."/>
            <person name="Martijn J."/>
            <person name="Lind A.E."/>
            <person name="van Eijk R."/>
            <person name="Schleper C."/>
            <person name="Guy L."/>
            <person name="Ettema T.J."/>
        </authorList>
    </citation>
    <scope>NUCLEOTIDE SEQUENCE</scope>
</reference>
<evidence type="ECO:0008006" key="2">
    <source>
        <dbReference type="Google" id="ProtNLM"/>
    </source>
</evidence>
<evidence type="ECO:0000313" key="1">
    <source>
        <dbReference type="EMBL" id="KKK80448.1"/>
    </source>
</evidence>